<evidence type="ECO:0000256" key="1">
    <source>
        <dbReference type="SAM" id="Phobius"/>
    </source>
</evidence>
<dbReference type="EMBL" id="KN832870">
    <property type="protein sequence ID" value="KIN08805.1"/>
    <property type="molecule type" value="Genomic_DNA"/>
</dbReference>
<dbReference type="HOGENOM" id="CLU_051118_1_1_1"/>
<dbReference type="Proteomes" id="UP000054321">
    <property type="component" value="Unassembled WGS sequence"/>
</dbReference>
<sequence>WKCIGYRAFSTFLDSDDNFLVFRKFGTLNSRLLLYLQDKIAVAEKGLEEIDLHFSREEVGNVNNCSFRQEMIIEREQALEQIHLLIKEYSKDFQTTYIKRSHDLVSLAPKAKSPLRRLFEYSSYFRLAEIWKRKPSEDVDTSSPYPEMVYYAYDSRIEYFIRLLITALGMVMLITPLWVLAITHGTMKRMGVITGFMILFLSPVAFTTTARPFESLAAAAAYVL</sequence>
<feature type="non-terminal residue" evidence="3">
    <location>
        <position position="1"/>
    </location>
</feature>
<evidence type="ECO:0000313" key="4">
    <source>
        <dbReference type="Proteomes" id="UP000054321"/>
    </source>
</evidence>
<name>A0A0C3I136_OIDMZ</name>
<reference evidence="3 4" key="1">
    <citation type="submission" date="2014-04" db="EMBL/GenBank/DDBJ databases">
        <authorList>
            <consortium name="DOE Joint Genome Institute"/>
            <person name="Kuo A."/>
            <person name="Martino E."/>
            <person name="Perotto S."/>
            <person name="Kohler A."/>
            <person name="Nagy L.G."/>
            <person name="Floudas D."/>
            <person name="Copeland A."/>
            <person name="Barry K.W."/>
            <person name="Cichocki N."/>
            <person name="Veneault-Fourrey C."/>
            <person name="LaButti K."/>
            <person name="Lindquist E.A."/>
            <person name="Lipzen A."/>
            <person name="Lundell T."/>
            <person name="Morin E."/>
            <person name="Murat C."/>
            <person name="Sun H."/>
            <person name="Tunlid A."/>
            <person name="Henrissat B."/>
            <person name="Grigoriev I.V."/>
            <person name="Hibbett D.S."/>
            <person name="Martin F."/>
            <person name="Nordberg H.P."/>
            <person name="Cantor M.N."/>
            <person name="Hua S.X."/>
        </authorList>
    </citation>
    <scope>NUCLEOTIDE SEQUENCE [LARGE SCALE GENOMIC DNA]</scope>
    <source>
        <strain evidence="3 4">Zn</strain>
    </source>
</reference>
<proteinExistence type="predicted"/>
<gene>
    <name evidence="3" type="ORF">OIDMADRAFT_108388</name>
</gene>
<accession>A0A0C3I136</accession>
<feature type="transmembrane region" description="Helical" evidence="1">
    <location>
        <begin position="159"/>
        <end position="180"/>
    </location>
</feature>
<dbReference type="InParanoid" id="A0A0C3I136"/>
<evidence type="ECO:0000313" key="3">
    <source>
        <dbReference type="EMBL" id="KIN08805.1"/>
    </source>
</evidence>
<dbReference type="STRING" id="913774.A0A0C3I136"/>
<keyword evidence="4" id="KW-1185">Reference proteome</keyword>
<dbReference type="PANTHER" id="PTHR34502:SF4">
    <property type="entry name" value="DUF6594 DOMAIN-CONTAINING PROTEIN"/>
    <property type="match status" value="1"/>
</dbReference>
<organism evidence="3 4">
    <name type="scientific">Oidiodendron maius (strain Zn)</name>
    <dbReference type="NCBI Taxonomy" id="913774"/>
    <lineage>
        <taxon>Eukaryota</taxon>
        <taxon>Fungi</taxon>
        <taxon>Dikarya</taxon>
        <taxon>Ascomycota</taxon>
        <taxon>Pezizomycotina</taxon>
        <taxon>Leotiomycetes</taxon>
        <taxon>Leotiomycetes incertae sedis</taxon>
        <taxon>Myxotrichaceae</taxon>
        <taxon>Oidiodendron</taxon>
    </lineage>
</organism>
<protein>
    <recommendedName>
        <fullName evidence="2">DUF6594 domain-containing protein</fullName>
    </recommendedName>
</protein>
<keyword evidence="1" id="KW-0472">Membrane</keyword>
<keyword evidence="1" id="KW-1133">Transmembrane helix</keyword>
<dbReference type="InterPro" id="IPR046529">
    <property type="entry name" value="DUF6594"/>
</dbReference>
<reference evidence="4" key="2">
    <citation type="submission" date="2015-01" db="EMBL/GenBank/DDBJ databases">
        <title>Evolutionary Origins and Diversification of the Mycorrhizal Mutualists.</title>
        <authorList>
            <consortium name="DOE Joint Genome Institute"/>
            <consortium name="Mycorrhizal Genomics Consortium"/>
            <person name="Kohler A."/>
            <person name="Kuo A."/>
            <person name="Nagy L.G."/>
            <person name="Floudas D."/>
            <person name="Copeland A."/>
            <person name="Barry K.W."/>
            <person name="Cichocki N."/>
            <person name="Veneault-Fourrey C."/>
            <person name="LaButti K."/>
            <person name="Lindquist E.A."/>
            <person name="Lipzen A."/>
            <person name="Lundell T."/>
            <person name="Morin E."/>
            <person name="Murat C."/>
            <person name="Riley R."/>
            <person name="Ohm R."/>
            <person name="Sun H."/>
            <person name="Tunlid A."/>
            <person name="Henrissat B."/>
            <person name="Grigoriev I.V."/>
            <person name="Hibbett D.S."/>
            <person name="Martin F."/>
        </authorList>
    </citation>
    <scope>NUCLEOTIDE SEQUENCE [LARGE SCALE GENOMIC DNA]</scope>
    <source>
        <strain evidence="4">Zn</strain>
    </source>
</reference>
<dbReference type="Pfam" id="PF20237">
    <property type="entry name" value="DUF6594"/>
    <property type="match status" value="2"/>
</dbReference>
<dbReference type="PANTHER" id="PTHR34502">
    <property type="entry name" value="DUF6594 DOMAIN-CONTAINING PROTEIN-RELATED"/>
    <property type="match status" value="1"/>
</dbReference>
<keyword evidence="1" id="KW-0812">Transmembrane</keyword>
<dbReference type="AlphaFoldDB" id="A0A0C3I136"/>
<feature type="transmembrane region" description="Helical" evidence="1">
    <location>
        <begin position="192"/>
        <end position="210"/>
    </location>
</feature>
<dbReference type="OrthoDB" id="5416037at2759"/>
<evidence type="ECO:0000259" key="2">
    <source>
        <dbReference type="Pfam" id="PF20237"/>
    </source>
</evidence>
<feature type="domain" description="DUF6594" evidence="2">
    <location>
        <begin position="6"/>
        <end position="90"/>
    </location>
</feature>
<feature type="domain" description="DUF6594" evidence="2">
    <location>
        <begin position="95"/>
        <end position="223"/>
    </location>
</feature>